<dbReference type="InterPro" id="IPR058637">
    <property type="entry name" value="YknX-like_C"/>
</dbReference>
<dbReference type="NCBIfam" id="TIGR01730">
    <property type="entry name" value="RND_mfp"/>
    <property type="match status" value="1"/>
</dbReference>
<reference evidence="4 5" key="1">
    <citation type="submission" date="2016-03" db="EMBL/GenBank/DDBJ databases">
        <authorList>
            <person name="Ploux O."/>
        </authorList>
    </citation>
    <scope>NUCLEOTIDE SEQUENCE [LARGE SCALE GENOMIC DNA]</scope>
    <source>
        <strain evidence="4 5">R-45363</strain>
    </source>
</reference>
<dbReference type="PANTHER" id="PTHR30469">
    <property type="entry name" value="MULTIDRUG RESISTANCE PROTEIN MDTA"/>
    <property type="match status" value="1"/>
</dbReference>
<proteinExistence type="inferred from homology"/>
<dbReference type="GO" id="GO:0015562">
    <property type="term" value="F:efflux transmembrane transporter activity"/>
    <property type="evidence" value="ECO:0007669"/>
    <property type="project" value="TreeGrafter"/>
</dbReference>
<evidence type="ECO:0000256" key="1">
    <source>
        <dbReference type="ARBA" id="ARBA00009477"/>
    </source>
</evidence>
<dbReference type="AlphaFoldDB" id="A0A177MXA4"/>
<feature type="domain" description="YknX-like C-terminal permuted SH3-like" evidence="3">
    <location>
        <begin position="307"/>
        <end position="367"/>
    </location>
</feature>
<organism evidence="4 5">
    <name type="scientific">Methylomonas methanica</name>
    <dbReference type="NCBI Taxonomy" id="421"/>
    <lineage>
        <taxon>Bacteria</taxon>
        <taxon>Pseudomonadati</taxon>
        <taxon>Pseudomonadota</taxon>
        <taxon>Gammaproteobacteria</taxon>
        <taxon>Methylococcales</taxon>
        <taxon>Methylococcaceae</taxon>
        <taxon>Methylomonas</taxon>
    </lineage>
</organism>
<evidence type="ECO:0000259" key="3">
    <source>
        <dbReference type="Pfam" id="PF25989"/>
    </source>
</evidence>
<protein>
    <submittedName>
        <fullName evidence="4">Efflux transporter periplasmic adaptor subunit</fullName>
    </submittedName>
</protein>
<dbReference type="SUPFAM" id="SSF111369">
    <property type="entry name" value="HlyD-like secretion proteins"/>
    <property type="match status" value="1"/>
</dbReference>
<accession>A0A177MXA4</accession>
<evidence type="ECO:0000259" key="2">
    <source>
        <dbReference type="Pfam" id="PF25917"/>
    </source>
</evidence>
<comment type="caution">
    <text evidence="4">The sequence shown here is derived from an EMBL/GenBank/DDBJ whole genome shotgun (WGS) entry which is preliminary data.</text>
</comment>
<dbReference type="Gene3D" id="1.10.287.470">
    <property type="entry name" value="Helix hairpin bin"/>
    <property type="match status" value="1"/>
</dbReference>
<dbReference type="Proteomes" id="UP000078090">
    <property type="component" value="Unassembled WGS sequence"/>
</dbReference>
<dbReference type="Gene3D" id="2.40.420.20">
    <property type="match status" value="1"/>
</dbReference>
<gene>
    <name evidence="4" type="ORF">A1332_05745</name>
</gene>
<dbReference type="GO" id="GO:1990281">
    <property type="term" value="C:efflux pump complex"/>
    <property type="evidence" value="ECO:0007669"/>
    <property type="project" value="TreeGrafter"/>
</dbReference>
<name>A0A177MXA4_METMH</name>
<dbReference type="RefSeq" id="WP_064006682.1">
    <property type="nucleotide sequence ID" value="NZ_LUUG01000011.1"/>
</dbReference>
<dbReference type="Pfam" id="PF25917">
    <property type="entry name" value="BSH_RND"/>
    <property type="match status" value="1"/>
</dbReference>
<dbReference type="PANTHER" id="PTHR30469:SF15">
    <property type="entry name" value="HLYD FAMILY OF SECRETION PROTEINS"/>
    <property type="match status" value="1"/>
</dbReference>
<evidence type="ECO:0000313" key="4">
    <source>
        <dbReference type="EMBL" id="OAI10262.1"/>
    </source>
</evidence>
<dbReference type="OrthoDB" id="9781888at2"/>
<dbReference type="EMBL" id="LUUG01000011">
    <property type="protein sequence ID" value="OAI10262.1"/>
    <property type="molecule type" value="Genomic_DNA"/>
</dbReference>
<dbReference type="Gene3D" id="2.40.50.100">
    <property type="match status" value="1"/>
</dbReference>
<dbReference type="Pfam" id="PF25989">
    <property type="entry name" value="YknX_C"/>
    <property type="match status" value="1"/>
</dbReference>
<dbReference type="InterPro" id="IPR058625">
    <property type="entry name" value="MdtA-like_BSH"/>
</dbReference>
<dbReference type="InterPro" id="IPR006143">
    <property type="entry name" value="RND_pump_MFP"/>
</dbReference>
<sequence length="383" mass="41379">MNRMPLQKRTLALMAVIVPLLVLFVYVALRSGPLAPVTVTVAEVKSKSIAPALFGIGTVEARYTYKIGPTVAGRVQRLEVHVGDRVKGGQVLGEMDQVDLDDRVHSQESAFKRAEAALREAKARQAYAKAQLHRYEQLFAVRSTSEEIVDTKRQELQIADAVLTVAHEDVARARSDREALITQRGNLRLIAPADGLVSSRDADPGTTVVAGQAVVEVIDPESLWLNVRFDQISAAGLAAGLPARIVLRSRSGHVLAGRLLRVEPKADAVTEEMLAKASFDLPPDPLPPLGELAEVTVDLPALPVAPVIPYAAIHRENGQAGVWQAMDGDLHFTPVKLGVADLDGQIQIRDGLKDGDQVVVYSEKALTTHSRIHVVEHIPGAAR</sequence>
<evidence type="ECO:0000313" key="5">
    <source>
        <dbReference type="Proteomes" id="UP000078090"/>
    </source>
</evidence>
<feature type="domain" description="Multidrug resistance protein MdtA-like barrel-sandwich hybrid" evidence="2">
    <location>
        <begin position="66"/>
        <end position="217"/>
    </location>
</feature>
<dbReference type="Gene3D" id="2.40.30.170">
    <property type="match status" value="1"/>
</dbReference>
<comment type="similarity">
    <text evidence="1">Belongs to the membrane fusion protein (MFP) (TC 8.A.1) family.</text>
</comment>